<name>A0A6J7G1M5_9ZZZZ</name>
<dbReference type="EMBL" id="CAFBMJ010000041">
    <property type="protein sequence ID" value="CAB4901901.1"/>
    <property type="molecule type" value="Genomic_DNA"/>
</dbReference>
<organism evidence="6">
    <name type="scientific">freshwater metagenome</name>
    <dbReference type="NCBI Taxonomy" id="449393"/>
    <lineage>
        <taxon>unclassified sequences</taxon>
        <taxon>metagenomes</taxon>
        <taxon>ecological metagenomes</taxon>
    </lineage>
</organism>
<dbReference type="InterPro" id="IPR003439">
    <property type="entry name" value="ABC_transporter-like_ATP-bd"/>
</dbReference>
<evidence type="ECO:0000259" key="5">
    <source>
        <dbReference type="PROSITE" id="PS50893"/>
    </source>
</evidence>
<dbReference type="InterPro" id="IPR003593">
    <property type="entry name" value="AAA+_ATPase"/>
</dbReference>
<proteinExistence type="predicted"/>
<dbReference type="FunFam" id="3.40.50.300:FF:000134">
    <property type="entry name" value="Iron-enterobactin ABC transporter ATP-binding protein"/>
    <property type="match status" value="1"/>
</dbReference>
<dbReference type="SUPFAM" id="SSF52540">
    <property type="entry name" value="P-loop containing nucleoside triphosphate hydrolases"/>
    <property type="match status" value="1"/>
</dbReference>
<dbReference type="InterPro" id="IPR027417">
    <property type="entry name" value="P-loop_NTPase"/>
</dbReference>
<evidence type="ECO:0000313" key="6">
    <source>
        <dbReference type="EMBL" id="CAB4901901.1"/>
    </source>
</evidence>
<dbReference type="GO" id="GO:0016887">
    <property type="term" value="F:ATP hydrolysis activity"/>
    <property type="evidence" value="ECO:0007669"/>
    <property type="project" value="InterPro"/>
</dbReference>
<evidence type="ECO:0000256" key="3">
    <source>
        <dbReference type="ARBA" id="ARBA00022840"/>
    </source>
</evidence>
<evidence type="ECO:0000256" key="1">
    <source>
        <dbReference type="ARBA" id="ARBA00022448"/>
    </source>
</evidence>
<sequence length="260" mass="28194">MTAIGFCDLTVSYNGADAVVGFNDLLHSGEWLCLIGPNGAGKSSVLRAAAGLVPYTGSVAINQTEIPAASARWRAQHIAYVPQAPVIPTDMSVYEYVLLGRNPYINYFSSETSHDRDVIDRVLNRLDLVQFSARKLGTLSGGEVQRLVIARALAQEAPVLLLDEPTSALDIGHQQQALELVDGLRREQGLTIISAMHDLTLAGLYADRLVLMHEGHRVAEGTAKQVLRSETLAEFYGVSARVHHEADGTVVVIPQRSSRL</sequence>
<dbReference type="PANTHER" id="PTHR42794">
    <property type="entry name" value="HEMIN IMPORT ATP-BINDING PROTEIN HMUV"/>
    <property type="match status" value="1"/>
</dbReference>
<keyword evidence="3" id="KW-0067">ATP-binding</keyword>
<evidence type="ECO:0000256" key="4">
    <source>
        <dbReference type="ARBA" id="ARBA00022967"/>
    </source>
</evidence>
<feature type="domain" description="ABC transporter" evidence="5">
    <location>
        <begin position="4"/>
        <end position="239"/>
    </location>
</feature>
<dbReference type="CDD" id="cd03214">
    <property type="entry name" value="ABC_Iron-Siderophores_B12_Hemin"/>
    <property type="match status" value="1"/>
</dbReference>
<evidence type="ECO:0000256" key="2">
    <source>
        <dbReference type="ARBA" id="ARBA00022741"/>
    </source>
</evidence>
<dbReference type="Gene3D" id="3.40.50.300">
    <property type="entry name" value="P-loop containing nucleotide triphosphate hydrolases"/>
    <property type="match status" value="1"/>
</dbReference>
<reference evidence="6" key="1">
    <citation type="submission" date="2020-05" db="EMBL/GenBank/DDBJ databases">
        <authorList>
            <person name="Chiriac C."/>
            <person name="Salcher M."/>
            <person name="Ghai R."/>
            <person name="Kavagutti S V."/>
        </authorList>
    </citation>
    <scope>NUCLEOTIDE SEQUENCE</scope>
</reference>
<keyword evidence="4" id="KW-1278">Translocase</keyword>
<dbReference type="GO" id="GO:0005524">
    <property type="term" value="F:ATP binding"/>
    <property type="evidence" value="ECO:0007669"/>
    <property type="project" value="UniProtKB-KW"/>
</dbReference>
<keyword evidence="2" id="KW-0547">Nucleotide-binding</keyword>
<dbReference type="AlphaFoldDB" id="A0A6J7G1M5"/>
<gene>
    <name evidence="6" type="ORF">UFOPK3573_00690</name>
</gene>
<protein>
    <submittedName>
        <fullName evidence="6">Unannotated protein</fullName>
    </submittedName>
</protein>
<dbReference type="PANTHER" id="PTHR42794:SF1">
    <property type="entry name" value="HEMIN IMPORT ATP-BINDING PROTEIN HMUV"/>
    <property type="match status" value="1"/>
</dbReference>
<keyword evidence="1" id="KW-0813">Transport</keyword>
<dbReference type="SMART" id="SM00382">
    <property type="entry name" value="AAA"/>
    <property type="match status" value="1"/>
</dbReference>
<dbReference type="PROSITE" id="PS50893">
    <property type="entry name" value="ABC_TRANSPORTER_2"/>
    <property type="match status" value="1"/>
</dbReference>
<accession>A0A6J7G1M5</accession>
<dbReference type="Pfam" id="PF00005">
    <property type="entry name" value="ABC_tran"/>
    <property type="match status" value="1"/>
</dbReference>